<dbReference type="SUPFAM" id="SSF53720">
    <property type="entry name" value="ALDH-like"/>
    <property type="match status" value="1"/>
</dbReference>
<evidence type="ECO:0000256" key="3">
    <source>
        <dbReference type="PROSITE-ProRule" id="PRU10007"/>
    </source>
</evidence>
<accession>A0A848KJ51</accession>
<comment type="similarity">
    <text evidence="1 4">Belongs to the aldehyde dehydrogenase family.</text>
</comment>
<keyword evidence="2 4" id="KW-0560">Oxidoreductase</keyword>
<dbReference type="InterPro" id="IPR029510">
    <property type="entry name" value="Ald_DH_CS_GLU"/>
</dbReference>
<name>A0A848KJ51_9NOCA</name>
<proteinExistence type="inferred from homology"/>
<sequence length="468" mass="49549">MSDFTMTIDSEQVASNEWIPVEDPSTGTVFARAPQCTPEQLDAAMASAARAQITWAADEPARQEALRRCAATLNANNEAIAQVLTAEQGKPITESRRETAAAAAWFDYYANLDRRSEIVQDDARAHISVDRRPLGVVAAITPWNFPVMLSSWKVAPALRAGNTVVLKPSPFTPLTALLIGKLLADELPAGALNVVTGGNQLGNLVTTHPIPRKISFTGSTPTGIKVATAAAATLKRVTLELGGNDAAIVLDDVDPGAIAEKLFWSAFINNGQACVAIKRLYVPQSSYGKFVDALAAVAEAQQSGAGIEPDTTLGPINNRPQFERVAGLVEDARTRGARIATGGIALDRPGHFYRPTILADVPDSAPIAAEEQFGPALPVLPYTTVDDAVARANDTRFGLAGSVWGGDQDQARAVADRLEAGIVWVNTHAAPSLRAPFSGVKDSGLGVENGPWGLDGFTELHTTHVARR</sequence>
<reference evidence="6 7" key="1">
    <citation type="submission" date="2019-05" db="EMBL/GenBank/DDBJ databases">
        <authorList>
            <person name="Lee S.D."/>
        </authorList>
    </citation>
    <scope>NUCLEOTIDE SEQUENCE [LARGE SCALE GENOMIC DNA]</scope>
    <source>
        <strain evidence="6 7">YC2-7</strain>
    </source>
</reference>
<dbReference type="EMBL" id="VCQU01000005">
    <property type="protein sequence ID" value="NMN96702.1"/>
    <property type="molecule type" value="Genomic_DNA"/>
</dbReference>
<dbReference type="Pfam" id="PF00171">
    <property type="entry name" value="Aldedh"/>
    <property type="match status" value="1"/>
</dbReference>
<dbReference type="InterPro" id="IPR016160">
    <property type="entry name" value="Ald_DH_CS_CYS"/>
</dbReference>
<evidence type="ECO:0000313" key="6">
    <source>
        <dbReference type="EMBL" id="NMN96702.1"/>
    </source>
</evidence>
<evidence type="ECO:0000259" key="5">
    <source>
        <dbReference type="Pfam" id="PF00171"/>
    </source>
</evidence>
<dbReference type="InterPro" id="IPR016161">
    <property type="entry name" value="Ald_DH/histidinol_DH"/>
</dbReference>
<dbReference type="InterPro" id="IPR016163">
    <property type="entry name" value="Ald_DH_C"/>
</dbReference>
<gene>
    <name evidence="6" type="ORF">FGL95_16820</name>
</gene>
<dbReference type="Gene3D" id="3.40.309.10">
    <property type="entry name" value="Aldehyde Dehydrogenase, Chain A, domain 2"/>
    <property type="match status" value="1"/>
</dbReference>
<protein>
    <submittedName>
        <fullName evidence="6">Aldehyde dehydrogenase family protein</fullName>
    </submittedName>
</protein>
<comment type="caution">
    <text evidence="6">The sequence shown here is derived from an EMBL/GenBank/DDBJ whole genome shotgun (WGS) entry which is preliminary data.</text>
</comment>
<dbReference type="PANTHER" id="PTHR11699">
    <property type="entry name" value="ALDEHYDE DEHYDROGENASE-RELATED"/>
    <property type="match status" value="1"/>
</dbReference>
<evidence type="ECO:0000256" key="4">
    <source>
        <dbReference type="RuleBase" id="RU003345"/>
    </source>
</evidence>
<dbReference type="PROSITE" id="PS00070">
    <property type="entry name" value="ALDEHYDE_DEHYDR_CYS"/>
    <property type="match status" value="1"/>
</dbReference>
<organism evidence="6 7">
    <name type="scientific">Antrihabitans stalactiti</name>
    <dbReference type="NCBI Taxonomy" id="2584121"/>
    <lineage>
        <taxon>Bacteria</taxon>
        <taxon>Bacillati</taxon>
        <taxon>Actinomycetota</taxon>
        <taxon>Actinomycetes</taxon>
        <taxon>Mycobacteriales</taxon>
        <taxon>Nocardiaceae</taxon>
        <taxon>Antrihabitans</taxon>
    </lineage>
</organism>
<evidence type="ECO:0000256" key="2">
    <source>
        <dbReference type="ARBA" id="ARBA00023002"/>
    </source>
</evidence>
<reference evidence="6 7" key="2">
    <citation type="submission" date="2020-06" db="EMBL/GenBank/DDBJ databases">
        <title>Antribacter stalactiti gen. nov., sp. nov., a new member of the family Nacardiaceae isolated from a cave.</title>
        <authorList>
            <person name="Kim I.S."/>
        </authorList>
    </citation>
    <scope>NUCLEOTIDE SEQUENCE [LARGE SCALE GENOMIC DNA]</scope>
    <source>
        <strain evidence="6 7">YC2-7</strain>
    </source>
</reference>
<dbReference type="PROSITE" id="PS00687">
    <property type="entry name" value="ALDEHYDE_DEHYDR_GLU"/>
    <property type="match status" value="1"/>
</dbReference>
<evidence type="ECO:0000256" key="1">
    <source>
        <dbReference type="ARBA" id="ARBA00009986"/>
    </source>
</evidence>
<dbReference type="AlphaFoldDB" id="A0A848KJ51"/>
<feature type="domain" description="Aldehyde dehydrogenase" evidence="5">
    <location>
        <begin position="16"/>
        <end position="462"/>
    </location>
</feature>
<dbReference type="RefSeq" id="WP_169588872.1">
    <property type="nucleotide sequence ID" value="NZ_VCQU01000005.1"/>
</dbReference>
<keyword evidence="7" id="KW-1185">Reference proteome</keyword>
<dbReference type="CDD" id="cd07106">
    <property type="entry name" value="ALDH_AldA-AAD23400"/>
    <property type="match status" value="1"/>
</dbReference>
<feature type="active site" evidence="3">
    <location>
        <position position="240"/>
    </location>
</feature>
<dbReference type="FunFam" id="3.40.605.10:FF:000007">
    <property type="entry name" value="NAD/NADP-dependent betaine aldehyde dehydrogenase"/>
    <property type="match status" value="1"/>
</dbReference>
<dbReference type="Proteomes" id="UP000535543">
    <property type="component" value="Unassembled WGS sequence"/>
</dbReference>
<dbReference type="FunFam" id="3.40.309.10:FF:000009">
    <property type="entry name" value="Aldehyde dehydrogenase A"/>
    <property type="match status" value="1"/>
</dbReference>
<dbReference type="GO" id="GO:0016620">
    <property type="term" value="F:oxidoreductase activity, acting on the aldehyde or oxo group of donors, NAD or NADP as acceptor"/>
    <property type="evidence" value="ECO:0007669"/>
    <property type="project" value="InterPro"/>
</dbReference>
<dbReference type="InterPro" id="IPR016162">
    <property type="entry name" value="Ald_DH_N"/>
</dbReference>
<dbReference type="InterPro" id="IPR015590">
    <property type="entry name" value="Aldehyde_DH_dom"/>
</dbReference>
<evidence type="ECO:0000313" key="7">
    <source>
        <dbReference type="Proteomes" id="UP000535543"/>
    </source>
</evidence>
<dbReference type="InterPro" id="IPR044086">
    <property type="entry name" value="LUC3-like"/>
</dbReference>
<dbReference type="Gene3D" id="3.40.605.10">
    <property type="entry name" value="Aldehyde Dehydrogenase, Chain A, domain 1"/>
    <property type="match status" value="1"/>
</dbReference>